<proteinExistence type="predicted"/>
<feature type="domain" description="EF-hand" evidence="2">
    <location>
        <begin position="72"/>
        <end position="88"/>
    </location>
</feature>
<dbReference type="OrthoDB" id="7391686at2"/>
<organism evidence="3 4">
    <name type="scientific">Novosphingobium malaysiense</name>
    <dbReference type="NCBI Taxonomy" id="1348853"/>
    <lineage>
        <taxon>Bacteria</taxon>
        <taxon>Pseudomonadati</taxon>
        <taxon>Pseudomonadota</taxon>
        <taxon>Alphaproteobacteria</taxon>
        <taxon>Sphingomonadales</taxon>
        <taxon>Sphingomonadaceae</taxon>
        <taxon>Novosphingobium</taxon>
    </lineage>
</organism>
<dbReference type="STRING" id="1348853.LK12_11930"/>
<protein>
    <recommendedName>
        <fullName evidence="2">EF-hand domain-containing protein</fullName>
    </recommendedName>
</protein>
<sequence>MHRFLLGGLAALVMAGVGLFWLQGRAEVEAGAPPPEVEAAPTPDVLPSAEVGDLVGPEPPVATELTREQRRFGRYDRDSDGRITRHEMLSTRTSGFHRLDKDGNNLLTFEEWAVTTVDKFDYADVDDNDWLTPEEFARTAPPRRKRKPRCNC</sequence>
<dbReference type="RefSeq" id="WP_039283903.1">
    <property type="nucleotide sequence ID" value="NZ_JTDI01000003.1"/>
</dbReference>
<dbReference type="InterPro" id="IPR002048">
    <property type="entry name" value="EF_hand_dom"/>
</dbReference>
<evidence type="ECO:0000256" key="1">
    <source>
        <dbReference type="SAM" id="MobiDB-lite"/>
    </source>
</evidence>
<dbReference type="AlphaFoldDB" id="A0A0B1ZQK1"/>
<dbReference type="Gene3D" id="1.10.238.10">
    <property type="entry name" value="EF-hand"/>
    <property type="match status" value="1"/>
</dbReference>
<dbReference type="Proteomes" id="UP000031057">
    <property type="component" value="Unassembled WGS sequence"/>
</dbReference>
<comment type="caution">
    <text evidence="3">The sequence shown here is derived from an EMBL/GenBank/DDBJ whole genome shotgun (WGS) entry which is preliminary data.</text>
</comment>
<dbReference type="Pfam" id="PF13202">
    <property type="entry name" value="EF-hand_5"/>
    <property type="match status" value="1"/>
</dbReference>
<feature type="region of interest" description="Disordered" evidence="1">
    <location>
        <begin position="32"/>
        <end position="60"/>
    </location>
</feature>
<keyword evidence="4" id="KW-1185">Reference proteome</keyword>
<dbReference type="PROSITE" id="PS00018">
    <property type="entry name" value="EF_HAND_1"/>
    <property type="match status" value="2"/>
</dbReference>
<dbReference type="InterPro" id="IPR018247">
    <property type="entry name" value="EF_Hand_1_Ca_BS"/>
</dbReference>
<dbReference type="EMBL" id="JTDI01000003">
    <property type="protein sequence ID" value="KHK91528.1"/>
    <property type="molecule type" value="Genomic_DNA"/>
</dbReference>
<reference evidence="3 4" key="1">
    <citation type="submission" date="2014-10" db="EMBL/GenBank/DDBJ databases">
        <title>Genome sequence of Novosphingobium malaysiense MUSC 273(T).</title>
        <authorList>
            <person name="Lee L.-H."/>
        </authorList>
    </citation>
    <scope>NUCLEOTIDE SEQUENCE [LARGE SCALE GENOMIC DNA]</scope>
    <source>
        <strain evidence="3 4">MUSC 273</strain>
    </source>
</reference>
<accession>A0A0B1ZQK1</accession>
<evidence type="ECO:0000313" key="3">
    <source>
        <dbReference type="EMBL" id="KHK91528.1"/>
    </source>
</evidence>
<dbReference type="SUPFAM" id="SSF47473">
    <property type="entry name" value="EF-hand"/>
    <property type="match status" value="1"/>
</dbReference>
<evidence type="ECO:0000259" key="2">
    <source>
        <dbReference type="Pfam" id="PF13202"/>
    </source>
</evidence>
<evidence type="ECO:0000313" key="4">
    <source>
        <dbReference type="Proteomes" id="UP000031057"/>
    </source>
</evidence>
<dbReference type="InterPro" id="IPR011992">
    <property type="entry name" value="EF-hand-dom_pair"/>
</dbReference>
<name>A0A0B1ZQK1_9SPHN</name>
<gene>
    <name evidence="3" type="ORF">LK12_11930</name>
</gene>